<keyword evidence="2" id="KW-1185">Reference proteome</keyword>
<dbReference type="EMBL" id="DUZY01000002">
    <property type="protein sequence ID" value="DAD29062.1"/>
    <property type="molecule type" value="Genomic_DNA"/>
</dbReference>
<reference evidence="1 2" key="1">
    <citation type="journal article" date="2020" name="Mol. Biol. Evol.">
        <title>Distinct Expression and Methylation Patterns for Genes with Different Fates following a Single Whole-Genome Duplication in Flowering Plants.</title>
        <authorList>
            <person name="Shi T."/>
            <person name="Rahmani R.S."/>
            <person name="Gugger P.F."/>
            <person name="Wang M."/>
            <person name="Li H."/>
            <person name="Zhang Y."/>
            <person name="Li Z."/>
            <person name="Wang Q."/>
            <person name="Van de Peer Y."/>
            <person name="Marchal K."/>
            <person name="Chen J."/>
        </authorList>
    </citation>
    <scope>NUCLEOTIDE SEQUENCE [LARGE SCALE GENOMIC DNA]</scope>
    <source>
        <tissue evidence="1">Leaf</tissue>
    </source>
</reference>
<organism evidence="1 2">
    <name type="scientific">Nelumbo nucifera</name>
    <name type="common">Sacred lotus</name>
    <dbReference type="NCBI Taxonomy" id="4432"/>
    <lineage>
        <taxon>Eukaryota</taxon>
        <taxon>Viridiplantae</taxon>
        <taxon>Streptophyta</taxon>
        <taxon>Embryophyta</taxon>
        <taxon>Tracheophyta</taxon>
        <taxon>Spermatophyta</taxon>
        <taxon>Magnoliopsida</taxon>
        <taxon>Proteales</taxon>
        <taxon>Nelumbonaceae</taxon>
        <taxon>Nelumbo</taxon>
    </lineage>
</organism>
<sequence length="30" mass="3401">MKTIRSIDLSLLRARVVVDKEKMRVASPTS</sequence>
<name>A0A822Y9S4_NELNU</name>
<dbReference type="AlphaFoldDB" id="A0A822Y9S4"/>
<proteinExistence type="predicted"/>
<evidence type="ECO:0000313" key="2">
    <source>
        <dbReference type="Proteomes" id="UP000607653"/>
    </source>
</evidence>
<protein>
    <submittedName>
        <fullName evidence="1">Uncharacterized protein</fullName>
    </submittedName>
</protein>
<gene>
    <name evidence="1" type="ORF">HUJ06_030530</name>
</gene>
<comment type="caution">
    <text evidence="1">The sequence shown here is derived from an EMBL/GenBank/DDBJ whole genome shotgun (WGS) entry which is preliminary data.</text>
</comment>
<evidence type="ECO:0000313" key="1">
    <source>
        <dbReference type="EMBL" id="DAD29062.1"/>
    </source>
</evidence>
<dbReference type="Proteomes" id="UP000607653">
    <property type="component" value="Unassembled WGS sequence"/>
</dbReference>
<accession>A0A822Y9S4</accession>